<dbReference type="AlphaFoldDB" id="A0A392P4F3"/>
<protein>
    <submittedName>
        <fullName evidence="2">Protein FAM135B</fullName>
    </submittedName>
</protein>
<evidence type="ECO:0000313" key="2">
    <source>
        <dbReference type="EMBL" id="MCI06908.1"/>
    </source>
</evidence>
<keyword evidence="3" id="KW-1185">Reference proteome</keyword>
<evidence type="ECO:0000313" key="3">
    <source>
        <dbReference type="Proteomes" id="UP000265520"/>
    </source>
</evidence>
<sequence>PPRQSLDGYKHVVDVEYYPPVPSDGPQFPPEAVKAKEAAQNAPDTQKTTEYHEIVEEEMIQGLQQLGWRKVDVSFHSSFWPFFAHNNIHVLYPPVLSDDNGSINRVFNIRTSQFQVKNELFHNAGVGVIAHVAESLRQQEASSILVASL</sequence>
<feature type="non-terminal residue" evidence="2">
    <location>
        <position position="1"/>
    </location>
</feature>
<reference evidence="2 3" key="1">
    <citation type="journal article" date="2018" name="Front. Plant Sci.">
        <title>Red Clover (Trifolium pratense) and Zigzag Clover (T. medium) - A Picture of Genomic Similarities and Differences.</title>
        <authorList>
            <person name="Dluhosova J."/>
            <person name="Istvanek J."/>
            <person name="Nedelnik J."/>
            <person name="Repkova J."/>
        </authorList>
    </citation>
    <scope>NUCLEOTIDE SEQUENCE [LARGE SCALE GENOMIC DNA]</scope>
    <source>
        <strain evidence="3">cv. 10/8</strain>
        <tissue evidence="2">Leaf</tissue>
    </source>
</reference>
<dbReference type="EMBL" id="LXQA010063481">
    <property type="protein sequence ID" value="MCI06908.1"/>
    <property type="molecule type" value="Genomic_DNA"/>
</dbReference>
<comment type="caution">
    <text evidence="2">The sequence shown here is derived from an EMBL/GenBank/DDBJ whole genome shotgun (WGS) entry which is preliminary data.</text>
</comment>
<organism evidence="2 3">
    <name type="scientific">Trifolium medium</name>
    <dbReference type="NCBI Taxonomy" id="97028"/>
    <lineage>
        <taxon>Eukaryota</taxon>
        <taxon>Viridiplantae</taxon>
        <taxon>Streptophyta</taxon>
        <taxon>Embryophyta</taxon>
        <taxon>Tracheophyta</taxon>
        <taxon>Spermatophyta</taxon>
        <taxon>Magnoliopsida</taxon>
        <taxon>eudicotyledons</taxon>
        <taxon>Gunneridae</taxon>
        <taxon>Pentapetalae</taxon>
        <taxon>rosids</taxon>
        <taxon>fabids</taxon>
        <taxon>Fabales</taxon>
        <taxon>Fabaceae</taxon>
        <taxon>Papilionoideae</taxon>
        <taxon>50 kb inversion clade</taxon>
        <taxon>NPAAA clade</taxon>
        <taxon>Hologalegina</taxon>
        <taxon>IRL clade</taxon>
        <taxon>Trifolieae</taxon>
        <taxon>Trifolium</taxon>
    </lineage>
</organism>
<name>A0A392P4F3_9FABA</name>
<evidence type="ECO:0000256" key="1">
    <source>
        <dbReference type="SAM" id="MobiDB-lite"/>
    </source>
</evidence>
<proteinExistence type="predicted"/>
<feature type="region of interest" description="Disordered" evidence="1">
    <location>
        <begin position="23"/>
        <end position="47"/>
    </location>
</feature>
<accession>A0A392P4F3</accession>
<dbReference type="Proteomes" id="UP000265520">
    <property type="component" value="Unassembled WGS sequence"/>
</dbReference>